<reference evidence="2 3" key="1">
    <citation type="journal article" date="2019" name="Nat. Microbiol.">
        <title>Mediterranean grassland soil C-N compound turnover is dependent on rainfall and depth, and is mediated by genomically divergent microorganisms.</title>
        <authorList>
            <person name="Diamond S."/>
            <person name="Andeer P.F."/>
            <person name="Li Z."/>
            <person name="Crits-Christoph A."/>
            <person name="Burstein D."/>
            <person name="Anantharaman K."/>
            <person name="Lane K.R."/>
            <person name="Thomas B.C."/>
            <person name="Pan C."/>
            <person name="Northen T.R."/>
            <person name="Banfield J.F."/>
        </authorList>
    </citation>
    <scope>NUCLEOTIDE SEQUENCE [LARGE SCALE GENOMIC DNA]</scope>
    <source>
        <strain evidence="2">WS_8</strain>
    </source>
</reference>
<dbReference type="PROSITE" id="PS51257">
    <property type="entry name" value="PROKAR_LIPOPROTEIN"/>
    <property type="match status" value="1"/>
</dbReference>
<evidence type="ECO:0000313" key="3">
    <source>
        <dbReference type="Proteomes" id="UP000316609"/>
    </source>
</evidence>
<feature type="chain" id="PRO_5021882651" evidence="1">
    <location>
        <begin position="26"/>
        <end position="268"/>
    </location>
</feature>
<evidence type="ECO:0000313" key="2">
    <source>
        <dbReference type="EMBL" id="TMQ68111.1"/>
    </source>
</evidence>
<accession>A0A538TWX9</accession>
<evidence type="ECO:0000256" key="1">
    <source>
        <dbReference type="SAM" id="SignalP"/>
    </source>
</evidence>
<dbReference type="Proteomes" id="UP000316609">
    <property type="component" value="Unassembled WGS sequence"/>
</dbReference>
<proteinExistence type="predicted"/>
<gene>
    <name evidence="2" type="ORF">E6K78_02370</name>
</gene>
<keyword evidence="1" id="KW-0732">Signal</keyword>
<feature type="signal peptide" evidence="1">
    <location>
        <begin position="1"/>
        <end position="25"/>
    </location>
</feature>
<sequence length="268" mass="26337">MKPVRFVVATLATAVCTAWGIAAFACDKHQGTQASAASASGTCNAKMAAACKAKSAAGVSAQAGACPMHATTAVAAGASGACGNHATTAAVAAGSSGACGNHGASTASADKASGHCGDKAALSAGAGQCNGRGMARFSGAAQHPECDACADMAECEAELSAAGAQTQVVPLRNGVMFVYTANSPGAVNAVQAAVARRGARLLQFQTAGDKARLCADCKSMRGAAASGRLTREVVNIEGGALTLMTSDDPKVVAKIRAMMDRTAARAKI</sequence>
<dbReference type="AlphaFoldDB" id="A0A538TWX9"/>
<comment type="caution">
    <text evidence="2">The sequence shown here is derived from an EMBL/GenBank/DDBJ whole genome shotgun (WGS) entry which is preliminary data.</text>
</comment>
<dbReference type="EMBL" id="VBOY01000016">
    <property type="protein sequence ID" value="TMQ68111.1"/>
    <property type="molecule type" value="Genomic_DNA"/>
</dbReference>
<organism evidence="2 3">
    <name type="scientific">Eiseniibacteriota bacterium</name>
    <dbReference type="NCBI Taxonomy" id="2212470"/>
    <lineage>
        <taxon>Bacteria</taxon>
        <taxon>Candidatus Eiseniibacteriota</taxon>
    </lineage>
</organism>
<name>A0A538TWX9_UNCEI</name>
<protein>
    <submittedName>
        <fullName evidence="2">Uncharacterized protein</fullName>
    </submittedName>
</protein>